<organism evidence="2 3">
    <name type="scientific">Hermanssonia centrifuga</name>
    <dbReference type="NCBI Taxonomy" id="98765"/>
    <lineage>
        <taxon>Eukaryota</taxon>
        <taxon>Fungi</taxon>
        <taxon>Dikarya</taxon>
        <taxon>Basidiomycota</taxon>
        <taxon>Agaricomycotina</taxon>
        <taxon>Agaricomycetes</taxon>
        <taxon>Polyporales</taxon>
        <taxon>Meruliaceae</taxon>
        <taxon>Hermanssonia</taxon>
    </lineage>
</organism>
<name>A0A4S4KRB6_9APHY</name>
<keyword evidence="3" id="KW-1185">Reference proteome</keyword>
<evidence type="ECO:0000313" key="3">
    <source>
        <dbReference type="Proteomes" id="UP000309038"/>
    </source>
</evidence>
<sequence>MQNQYPPPNAQSSEAVLQQQQAEEQMNQLLEAIAQMSFNPQVGSSPANDGQQQASALASTSQTNQLEGPWRHITDINWYGEPESMRNRGRELGMTAHQLTFGIEELGKRAVTVQANRAAKSQADLFKELTQIHKEIKGRKAMLIKLIAIRYHNGPAGQGTQSVNSMPGGQPTPNLYPPPSPPASHLATLIGVDPQEANQLVLLSNYPADELRRRGISGHIVDKVELHRAVLQRTLQGQTSFRNDSENSQMQ</sequence>
<protein>
    <submittedName>
        <fullName evidence="2">Uncharacterized protein</fullName>
    </submittedName>
</protein>
<dbReference type="Proteomes" id="UP000309038">
    <property type="component" value="Unassembled WGS sequence"/>
</dbReference>
<dbReference type="AlphaFoldDB" id="A0A4S4KRB6"/>
<reference evidence="2 3" key="1">
    <citation type="submission" date="2019-02" db="EMBL/GenBank/DDBJ databases">
        <title>Genome sequencing of the rare red list fungi Phlebia centrifuga.</title>
        <authorList>
            <person name="Buettner E."/>
            <person name="Kellner H."/>
        </authorList>
    </citation>
    <scope>NUCLEOTIDE SEQUENCE [LARGE SCALE GENOMIC DNA]</scope>
    <source>
        <strain evidence="2 3">DSM 108282</strain>
    </source>
</reference>
<feature type="region of interest" description="Disordered" evidence="1">
    <location>
        <begin position="1"/>
        <end position="23"/>
    </location>
</feature>
<accession>A0A4S4KRB6</accession>
<feature type="region of interest" description="Disordered" evidence="1">
    <location>
        <begin position="39"/>
        <end position="66"/>
    </location>
</feature>
<evidence type="ECO:0000313" key="2">
    <source>
        <dbReference type="EMBL" id="THH00468.1"/>
    </source>
</evidence>
<gene>
    <name evidence="2" type="ORF">EW026_g2068</name>
</gene>
<comment type="caution">
    <text evidence="2">The sequence shown here is derived from an EMBL/GenBank/DDBJ whole genome shotgun (WGS) entry which is preliminary data.</text>
</comment>
<feature type="compositionally biased region" description="Low complexity" evidence="1">
    <location>
        <begin position="10"/>
        <end position="23"/>
    </location>
</feature>
<feature type="compositionally biased region" description="Low complexity" evidence="1">
    <location>
        <begin position="51"/>
        <end position="65"/>
    </location>
</feature>
<evidence type="ECO:0000256" key="1">
    <source>
        <dbReference type="SAM" id="MobiDB-lite"/>
    </source>
</evidence>
<feature type="compositionally biased region" description="Polar residues" evidence="1">
    <location>
        <begin position="39"/>
        <end position="50"/>
    </location>
</feature>
<proteinExistence type="predicted"/>
<dbReference type="EMBL" id="SGPJ01000049">
    <property type="protein sequence ID" value="THH00468.1"/>
    <property type="molecule type" value="Genomic_DNA"/>
</dbReference>